<comment type="similarity">
    <text evidence="1">Belongs to the glycosyltransferase 2 family.</text>
</comment>
<keyword evidence="3" id="KW-0328">Glycosyltransferase</keyword>
<proteinExistence type="inferred from homology"/>
<feature type="domain" description="Glycosyltransferase 2-like" evidence="2">
    <location>
        <begin position="6"/>
        <end position="162"/>
    </location>
</feature>
<keyword evidence="3" id="KW-0808">Transferase</keyword>
<evidence type="ECO:0000313" key="3">
    <source>
        <dbReference type="EMBL" id="UOQ84882.1"/>
    </source>
</evidence>
<evidence type="ECO:0000256" key="1">
    <source>
        <dbReference type="ARBA" id="ARBA00006739"/>
    </source>
</evidence>
<dbReference type="Pfam" id="PF00535">
    <property type="entry name" value="Glycos_transf_2"/>
    <property type="match status" value="1"/>
</dbReference>
<reference evidence="3 4" key="1">
    <citation type="submission" date="2022-04" db="EMBL/GenBank/DDBJ databases">
        <title>Gracilibacillus sp. isolated from saltern.</title>
        <authorList>
            <person name="Won M."/>
            <person name="Lee C.-M."/>
            <person name="Woen H.-Y."/>
            <person name="Kwon S.-W."/>
        </authorList>
    </citation>
    <scope>NUCLEOTIDE SEQUENCE [LARGE SCALE GENOMIC DNA]</scope>
    <source>
        <strain evidence="3 4">SSPM10-3</strain>
    </source>
</reference>
<dbReference type="Gene3D" id="3.90.550.10">
    <property type="entry name" value="Spore Coat Polysaccharide Biosynthesis Protein SpsA, Chain A"/>
    <property type="match status" value="1"/>
</dbReference>
<dbReference type="GO" id="GO:0016757">
    <property type="term" value="F:glycosyltransferase activity"/>
    <property type="evidence" value="ECO:0007669"/>
    <property type="project" value="UniProtKB-KW"/>
</dbReference>
<evidence type="ECO:0000259" key="2">
    <source>
        <dbReference type="Pfam" id="PF00535"/>
    </source>
</evidence>
<organism evidence="3 4">
    <name type="scientific">Gracilibacillus salinarum</name>
    <dbReference type="NCBI Taxonomy" id="2932255"/>
    <lineage>
        <taxon>Bacteria</taxon>
        <taxon>Bacillati</taxon>
        <taxon>Bacillota</taxon>
        <taxon>Bacilli</taxon>
        <taxon>Bacillales</taxon>
        <taxon>Bacillaceae</taxon>
        <taxon>Gracilibacillus</taxon>
    </lineage>
</organism>
<gene>
    <name evidence="3" type="ORF">MUN87_19880</name>
</gene>
<dbReference type="InterPro" id="IPR029044">
    <property type="entry name" value="Nucleotide-diphossugar_trans"/>
</dbReference>
<dbReference type="PANTHER" id="PTHR22916">
    <property type="entry name" value="GLYCOSYLTRANSFERASE"/>
    <property type="match status" value="1"/>
</dbReference>
<sequence length="236" mass="27900">MNPKVTIIIPFYNCSYVDQAIESALAQTYHNVEIILVDDGSTSYTEKITPYLQRLTYIRKENGGTATALNRGIQEASGDYIVWLSSDDVFYPEKIAKQMKFTQDNQAVISFTNFDIIDNQNNVTMKWGGYRLQDDAEFYKRFLLTNIVNGCTVMMKKDLFDQFGLFKPEYRYTQDYEMWYRLIVKGYKFHYLDEVLTNFRRHDASGTNKHLPELYKEMHKIEQIYRPQLLKLFTIK</sequence>
<accession>A0ABY4GKR5</accession>
<dbReference type="RefSeq" id="WP_244743343.1">
    <property type="nucleotide sequence ID" value="NZ_CP095071.1"/>
</dbReference>
<keyword evidence="4" id="KW-1185">Reference proteome</keyword>
<dbReference type="EMBL" id="CP095071">
    <property type="protein sequence ID" value="UOQ84882.1"/>
    <property type="molecule type" value="Genomic_DNA"/>
</dbReference>
<dbReference type="PANTHER" id="PTHR22916:SF3">
    <property type="entry name" value="UDP-GLCNAC:BETAGAL BETA-1,3-N-ACETYLGLUCOSAMINYLTRANSFERASE-LIKE PROTEIN 1"/>
    <property type="match status" value="1"/>
</dbReference>
<evidence type="ECO:0000313" key="4">
    <source>
        <dbReference type="Proteomes" id="UP000831537"/>
    </source>
</evidence>
<dbReference type="EC" id="2.4.-.-" evidence="3"/>
<name>A0ABY4GKR5_9BACI</name>
<dbReference type="Proteomes" id="UP000831537">
    <property type="component" value="Chromosome"/>
</dbReference>
<dbReference type="SUPFAM" id="SSF53448">
    <property type="entry name" value="Nucleotide-diphospho-sugar transferases"/>
    <property type="match status" value="1"/>
</dbReference>
<protein>
    <submittedName>
        <fullName evidence="3">Glycosyltransferase</fullName>
        <ecNumber evidence="3">2.4.-.-</ecNumber>
    </submittedName>
</protein>
<dbReference type="InterPro" id="IPR001173">
    <property type="entry name" value="Glyco_trans_2-like"/>
</dbReference>